<dbReference type="Proteomes" id="UP000002258">
    <property type="component" value="Chromosome 6"/>
</dbReference>
<dbReference type="GeneID" id="4840343"/>
<feature type="region of interest" description="Disordered" evidence="1">
    <location>
        <begin position="262"/>
        <end position="288"/>
    </location>
</feature>
<evidence type="ECO:0000256" key="1">
    <source>
        <dbReference type="SAM" id="MobiDB-lite"/>
    </source>
</evidence>
<dbReference type="EMBL" id="CP000500">
    <property type="protein sequence ID" value="ABN67813.2"/>
    <property type="molecule type" value="Genomic_DNA"/>
</dbReference>
<dbReference type="RefSeq" id="XP_001385842.2">
    <property type="nucleotide sequence ID" value="XM_001385805.1"/>
</dbReference>
<keyword evidence="3" id="KW-1185">Reference proteome</keyword>
<dbReference type="InParanoid" id="A3LXI6"/>
<dbReference type="AlphaFoldDB" id="A3LXI6"/>
<feature type="compositionally biased region" description="Acidic residues" evidence="1">
    <location>
        <begin position="37"/>
        <end position="48"/>
    </location>
</feature>
<evidence type="ECO:0000313" key="3">
    <source>
        <dbReference type="Proteomes" id="UP000002258"/>
    </source>
</evidence>
<feature type="compositionally biased region" description="Low complexity" evidence="1">
    <location>
        <begin position="24"/>
        <end position="36"/>
    </location>
</feature>
<feature type="compositionally biased region" description="Basic and acidic residues" evidence="1">
    <location>
        <begin position="8"/>
        <end position="20"/>
    </location>
</feature>
<sequence length="288" mass="33356">MFSLEVALNKEPKEIEKVDATDAGNESDQGSNSESSSESEEDSSDDVANEFGIKRFSIPSKKIRKLVSPEMIDHKEKLKNLPNLDSSSKTITKYRLVLDEIFDSFPTFKKIILDDFNIDSIKEVTMLLVCYNKASKILFYRYLADSIKRILMSKTTSVIHNESGKPTLKEINQYIENNYNASEEIVNYFKGFRKNRKVLKTSDRKRNIERFRSKTDRKIDSFFRRIDPRYSIEYYLFVECSSEANIKALGRELNEQYQAYRKDPSKGAASMSQTYSKMGADPDFTEPF</sequence>
<protein>
    <submittedName>
        <fullName evidence="2">Uncharacterized protein</fullName>
    </submittedName>
</protein>
<feature type="region of interest" description="Disordered" evidence="1">
    <location>
        <begin position="1"/>
        <end position="48"/>
    </location>
</feature>
<gene>
    <name evidence="2" type="ORF">PICST_32828</name>
</gene>
<dbReference type="HOGENOM" id="CLU_880314_0_0_1"/>
<evidence type="ECO:0000313" key="2">
    <source>
        <dbReference type="EMBL" id="ABN67813.2"/>
    </source>
</evidence>
<organism evidence="2 3">
    <name type="scientific">Scheffersomyces stipitis (strain ATCC 58785 / CBS 6054 / NBRC 10063 / NRRL Y-11545)</name>
    <name type="common">Yeast</name>
    <name type="synonym">Pichia stipitis</name>
    <dbReference type="NCBI Taxonomy" id="322104"/>
    <lineage>
        <taxon>Eukaryota</taxon>
        <taxon>Fungi</taxon>
        <taxon>Dikarya</taxon>
        <taxon>Ascomycota</taxon>
        <taxon>Saccharomycotina</taxon>
        <taxon>Pichiomycetes</taxon>
        <taxon>Debaryomycetaceae</taxon>
        <taxon>Scheffersomyces</taxon>
    </lineage>
</organism>
<reference evidence="2 3" key="1">
    <citation type="journal article" date="2007" name="Nat. Biotechnol.">
        <title>Genome sequence of the lignocellulose-bioconverting and xylose-fermenting yeast Pichia stipitis.</title>
        <authorList>
            <person name="Jeffries T.W."/>
            <person name="Grigoriev I.V."/>
            <person name="Grimwood J."/>
            <person name="Laplaza J.M."/>
            <person name="Aerts A."/>
            <person name="Salamov A."/>
            <person name="Schmutz J."/>
            <person name="Lindquist E."/>
            <person name="Dehal P."/>
            <person name="Shapiro H."/>
            <person name="Jin Y.S."/>
            <person name="Passoth V."/>
            <person name="Richardson P.M."/>
        </authorList>
    </citation>
    <scope>NUCLEOTIDE SEQUENCE [LARGE SCALE GENOMIC DNA]</scope>
    <source>
        <strain evidence="3">ATCC 58785 / CBS 6054 / NBRC 10063 / NRRL Y-11545</strain>
    </source>
</reference>
<proteinExistence type="predicted"/>
<dbReference type="KEGG" id="pic:PICST_32828"/>
<accession>A3LXI6</accession>
<name>A3LXI6_PICST</name>